<dbReference type="Gene3D" id="1.25.40.80">
    <property type="match status" value="1"/>
</dbReference>
<evidence type="ECO:0000313" key="9">
    <source>
        <dbReference type="EMBL" id="MFC6036999.1"/>
    </source>
</evidence>
<comment type="cofactor">
    <cofactor evidence="2">
        <name>FAD</name>
        <dbReference type="ChEBI" id="CHEBI:57692"/>
    </cofactor>
</comment>
<evidence type="ECO:0000256" key="2">
    <source>
        <dbReference type="ARBA" id="ARBA00001974"/>
    </source>
</evidence>
<feature type="domain" description="Photolyase/cryptochrome alpha/beta" evidence="8">
    <location>
        <begin position="6"/>
        <end position="133"/>
    </location>
</feature>
<dbReference type="SUPFAM" id="SSF52425">
    <property type="entry name" value="Cryptochrome/photolyase, N-terminal domain"/>
    <property type="match status" value="1"/>
</dbReference>
<sequence length="481" mass="54730">MPDPLRPALLWLRQDLRLDDNPALAAARETGAPVIPVYVLDESIDHALGGASRWWLHHSLASLTAELEKLGSKLVLRCGEAAKIIPALVEETNAAHVFWNRRYHQSWIEIDKKLKSDLGERGVNVETFNGSLLREPWELKTGSGGYYKVFTPFWKSLKQAKPARADTEAKPRKVETPKQFPKSDKLDDWRLLPSKPNWAASFEGHWTPGERGARERLLDFLSDVIDDYKQGRDRPDKDYTSRLSPHLAFGEISPLTIWQATHAKMSDGAISDSAGDKFLSELAWRDFSYNLLFHNENLPAKPLREEFADYPWRTDKKGLSSWRKGLTGYPIVDAGMRQLWQTGWMHNRVRMIVASFLIKDLLIPWQEGEEWFWDTLVDADLASNSASWQWVAGCGADAAPYFRIFNPVSQGEKFDPDGNYVREFVPALQNMPAKYIHAPWKAPQEVLDKAGVKLGKSYPEPVLDHAAARQRALDGYKTIKK</sequence>
<evidence type="ECO:0000256" key="3">
    <source>
        <dbReference type="ARBA" id="ARBA00022630"/>
    </source>
</evidence>
<dbReference type="SUPFAM" id="SSF48173">
    <property type="entry name" value="Cryptochrome/photolyase FAD-binding domain"/>
    <property type="match status" value="1"/>
</dbReference>
<comment type="caution">
    <text evidence="9">The sequence shown here is derived from an EMBL/GenBank/DDBJ whole genome shotgun (WGS) entry which is preliminary data.</text>
</comment>
<evidence type="ECO:0000256" key="7">
    <source>
        <dbReference type="SAM" id="MobiDB-lite"/>
    </source>
</evidence>
<dbReference type="Pfam" id="PF03441">
    <property type="entry name" value="FAD_binding_7"/>
    <property type="match status" value="1"/>
</dbReference>
<comment type="cofactor">
    <cofactor evidence="1">
        <name>(6R)-5,10-methylene-5,6,7,8-tetrahydrofolate</name>
        <dbReference type="ChEBI" id="CHEBI:15636"/>
    </cofactor>
</comment>
<organism evidence="9 10">
    <name type="scientific">Hyphococcus aureus</name>
    <dbReference type="NCBI Taxonomy" id="2666033"/>
    <lineage>
        <taxon>Bacteria</taxon>
        <taxon>Pseudomonadati</taxon>
        <taxon>Pseudomonadota</taxon>
        <taxon>Alphaproteobacteria</taxon>
        <taxon>Parvularculales</taxon>
        <taxon>Parvularculaceae</taxon>
        <taxon>Hyphococcus</taxon>
    </lineage>
</organism>
<keyword evidence="3 6" id="KW-0285">Flavoprotein</keyword>
<evidence type="ECO:0000256" key="4">
    <source>
        <dbReference type="ARBA" id="ARBA00022827"/>
    </source>
</evidence>
<dbReference type="InterPro" id="IPR014729">
    <property type="entry name" value="Rossmann-like_a/b/a_fold"/>
</dbReference>
<dbReference type="EMBL" id="JBHPON010000002">
    <property type="protein sequence ID" value="MFC6036999.1"/>
    <property type="molecule type" value="Genomic_DNA"/>
</dbReference>
<dbReference type="EC" id="4.1.99.3" evidence="9"/>
<dbReference type="InterPro" id="IPR005101">
    <property type="entry name" value="Cryptochr/Photolyase_FAD-bd"/>
</dbReference>
<evidence type="ECO:0000313" key="10">
    <source>
        <dbReference type="Proteomes" id="UP001596116"/>
    </source>
</evidence>
<dbReference type="Gene3D" id="1.10.579.10">
    <property type="entry name" value="DNA Cyclobutane Dipyrimidine Photolyase, subunit A, domain 3"/>
    <property type="match status" value="1"/>
</dbReference>
<evidence type="ECO:0000256" key="1">
    <source>
        <dbReference type="ARBA" id="ARBA00001932"/>
    </source>
</evidence>
<dbReference type="InterPro" id="IPR006050">
    <property type="entry name" value="DNA_photolyase_N"/>
</dbReference>
<dbReference type="PROSITE" id="PS51645">
    <property type="entry name" value="PHR_CRY_ALPHA_BETA"/>
    <property type="match status" value="1"/>
</dbReference>
<dbReference type="PROSITE" id="PS00394">
    <property type="entry name" value="DNA_PHOTOLYASES_1_1"/>
    <property type="match status" value="1"/>
</dbReference>
<evidence type="ECO:0000259" key="8">
    <source>
        <dbReference type="PROSITE" id="PS51645"/>
    </source>
</evidence>
<dbReference type="InterPro" id="IPR036134">
    <property type="entry name" value="Crypto/Photolyase_FAD-like_sf"/>
</dbReference>
<dbReference type="PROSITE" id="PS00691">
    <property type="entry name" value="DNA_PHOTOLYASES_1_2"/>
    <property type="match status" value="1"/>
</dbReference>
<dbReference type="GO" id="GO:0003904">
    <property type="term" value="F:deoxyribodipyrimidine photo-lyase activity"/>
    <property type="evidence" value="ECO:0007669"/>
    <property type="project" value="UniProtKB-EC"/>
</dbReference>
<dbReference type="InterPro" id="IPR002081">
    <property type="entry name" value="Cryptochrome/DNA_photolyase_1"/>
</dbReference>
<name>A0ABW1KYE8_9PROT</name>
<feature type="compositionally biased region" description="Basic and acidic residues" evidence="7">
    <location>
        <begin position="163"/>
        <end position="182"/>
    </location>
</feature>
<dbReference type="PANTHER" id="PTHR11455">
    <property type="entry name" value="CRYPTOCHROME"/>
    <property type="match status" value="1"/>
</dbReference>
<protein>
    <submittedName>
        <fullName evidence="9">Cryptochrome/photolyase family protein</fullName>
        <ecNumber evidence="9">4.1.99.3</ecNumber>
    </submittedName>
</protein>
<keyword evidence="4 6" id="KW-0274">FAD</keyword>
<dbReference type="Gene3D" id="3.40.50.620">
    <property type="entry name" value="HUPs"/>
    <property type="match status" value="1"/>
</dbReference>
<keyword evidence="10" id="KW-1185">Reference proteome</keyword>
<reference evidence="9 10" key="1">
    <citation type="submission" date="2024-09" db="EMBL/GenBank/DDBJ databases">
        <authorList>
            <person name="Zhang Z.-H."/>
        </authorList>
    </citation>
    <scope>NUCLEOTIDE SEQUENCE [LARGE SCALE GENOMIC DNA]</scope>
    <source>
        <strain evidence="9 10">HHTR114</strain>
    </source>
</reference>
<feature type="region of interest" description="Disordered" evidence="7">
    <location>
        <begin position="162"/>
        <end position="182"/>
    </location>
</feature>
<gene>
    <name evidence="9" type="ORF">ACFMB1_15700</name>
</gene>
<dbReference type="RefSeq" id="WP_379881751.1">
    <property type="nucleotide sequence ID" value="NZ_JBHPON010000002.1"/>
</dbReference>
<dbReference type="PRINTS" id="PR00147">
    <property type="entry name" value="DNAPHOTLYASE"/>
</dbReference>
<dbReference type="Proteomes" id="UP001596116">
    <property type="component" value="Unassembled WGS sequence"/>
</dbReference>
<evidence type="ECO:0000256" key="5">
    <source>
        <dbReference type="ARBA" id="ARBA00022991"/>
    </source>
</evidence>
<dbReference type="InterPro" id="IPR018394">
    <property type="entry name" value="DNA_photolyase_1_CS_C"/>
</dbReference>
<evidence type="ECO:0000256" key="6">
    <source>
        <dbReference type="RuleBase" id="RU004182"/>
    </source>
</evidence>
<proteinExistence type="inferred from homology"/>
<keyword evidence="5 6" id="KW-0157">Chromophore</keyword>
<dbReference type="Pfam" id="PF00875">
    <property type="entry name" value="DNA_photolyase"/>
    <property type="match status" value="1"/>
</dbReference>
<dbReference type="PANTHER" id="PTHR11455:SF9">
    <property type="entry name" value="CRYPTOCHROME CIRCADIAN CLOCK 5 ISOFORM X1"/>
    <property type="match status" value="1"/>
</dbReference>
<keyword evidence="9" id="KW-0456">Lyase</keyword>
<accession>A0ABW1KYE8</accession>
<comment type="similarity">
    <text evidence="6">Belongs to the DNA photolyase family.</text>
</comment>
<dbReference type="InterPro" id="IPR036155">
    <property type="entry name" value="Crypto/Photolyase_N_sf"/>
</dbReference>